<dbReference type="PANTHER" id="PTHR46890">
    <property type="entry name" value="NON-LTR RETROLELEMENT REVERSE TRANSCRIPTASE-LIKE PROTEIN-RELATED"/>
    <property type="match status" value="1"/>
</dbReference>
<dbReference type="GO" id="GO:0004523">
    <property type="term" value="F:RNA-DNA hybrid ribonuclease activity"/>
    <property type="evidence" value="ECO:0007669"/>
    <property type="project" value="InterPro"/>
</dbReference>
<dbReference type="PANTHER" id="PTHR46890:SF28">
    <property type="entry name" value="REVERSE TRANSCRIPTASE DOMAIN-CONTAINING PROTEIN"/>
    <property type="match status" value="1"/>
</dbReference>
<dbReference type="InterPro" id="IPR012337">
    <property type="entry name" value="RNaseH-like_sf"/>
</dbReference>
<dbReference type="RefSeq" id="XP_016504508.1">
    <property type="nucleotide sequence ID" value="XM_016649022.1"/>
</dbReference>
<keyword evidence="1" id="KW-0175">Coiled coil</keyword>
<dbReference type="Gene3D" id="3.30.420.10">
    <property type="entry name" value="Ribonuclease H-like superfamily/Ribonuclease H"/>
    <property type="match status" value="1"/>
</dbReference>
<organism evidence="3">
    <name type="scientific">Nicotiana tabacum</name>
    <name type="common">Common tobacco</name>
    <dbReference type="NCBI Taxonomy" id="4097"/>
    <lineage>
        <taxon>Eukaryota</taxon>
        <taxon>Viridiplantae</taxon>
        <taxon>Streptophyta</taxon>
        <taxon>Embryophyta</taxon>
        <taxon>Tracheophyta</taxon>
        <taxon>Spermatophyta</taxon>
        <taxon>Magnoliopsida</taxon>
        <taxon>eudicotyledons</taxon>
        <taxon>Gunneridae</taxon>
        <taxon>Pentapetalae</taxon>
        <taxon>asterids</taxon>
        <taxon>lamiids</taxon>
        <taxon>Solanales</taxon>
        <taxon>Solanaceae</taxon>
        <taxon>Nicotianoideae</taxon>
        <taxon>Nicotianeae</taxon>
        <taxon>Nicotiana</taxon>
    </lineage>
</organism>
<dbReference type="CDD" id="cd06222">
    <property type="entry name" value="RNase_H_like"/>
    <property type="match status" value="1"/>
</dbReference>
<gene>
    <name evidence="3" type="primary">LOC107822473</name>
</gene>
<dbReference type="InterPro" id="IPR036397">
    <property type="entry name" value="RNaseH_sf"/>
</dbReference>
<accession>A0A1S4CTR7</accession>
<name>A0A1S4CTR7_TOBAC</name>
<dbReference type="OrthoDB" id="1306055at2759"/>
<dbReference type="InterPro" id="IPR002156">
    <property type="entry name" value="RNaseH_domain"/>
</dbReference>
<dbReference type="Pfam" id="PF00078">
    <property type="entry name" value="RVT_1"/>
    <property type="match status" value="1"/>
</dbReference>
<dbReference type="InterPro" id="IPR043502">
    <property type="entry name" value="DNA/RNA_pol_sf"/>
</dbReference>
<dbReference type="CDD" id="cd01650">
    <property type="entry name" value="RT_nLTR_like"/>
    <property type="match status" value="1"/>
</dbReference>
<protein>
    <recommendedName>
        <fullName evidence="2">Reverse transcriptase domain-containing protein</fullName>
    </recommendedName>
</protein>
<evidence type="ECO:0000313" key="3">
    <source>
        <dbReference type="RefSeq" id="XP_016504508.1"/>
    </source>
</evidence>
<dbReference type="Pfam" id="PF13456">
    <property type="entry name" value="RVT_3"/>
    <property type="match status" value="1"/>
</dbReference>
<reference evidence="3" key="1">
    <citation type="submission" date="2025-08" db="UniProtKB">
        <authorList>
            <consortium name="RefSeq"/>
        </authorList>
    </citation>
    <scope>IDENTIFICATION</scope>
</reference>
<dbReference type="PaxDb" id="4097-A0A1S4CTR7"/>
<dbReference type="SUPFAM" id="SSF56672">
    <property type="entry name" value="DNA/RNA polymerases"/>
    <property type="match status" value="1"/>
</dbReference>
<sequence>MNVIGNAMWRLQCKLKTLSKNISQLSRNIIGNVKEQVSIWEAKVQALEELDILNNTEHDREELNKGHAEYVRWMGMQDSLLRQKARIKWFKDRDCNSKFFHNVLRDKRKRLQIYKIKNHRNRWVQGEDKIARATIKYYNTFFNLNQPTLNHDLLQCIPQLITKEENIFLNSMPNKDEVREAIFTMNPDSAVGLDGYNGIFFQTCWNIAKQNIMDFVAEFFNEKELTKFYTHTCLALIPKVENHSTFSDLRPISLSNYTNKTISRIISRRLNPLLNKLVSRNQSDFISSRLITENVMLTQKIIHNISKMNTGKNIVLKLDMAKTYDRMSWTFLVAVLKRFGFSDAWINSIWRLISNVWYSVLISRSKNRFFSSSQGLKQGDALSPSLFSLASEVLSRSLNNLHNNNNNNNFIPFSMNQRGPQINHFAYADDIIIFSSGNSRPVKLIMKQITNYEKASGQGINMIRAYTGFMDKTFSFTYLGCPIYVGRKKICYFDDMFTKVVKRLNGWQGRFKINTYGSFLGNNSRAGIREVIRSEIGDLVMPFSIPIQCNSNNQAEAQATKYEVDWCCQNGIRAFDLELDSLILTNMLKNEDTNNLKLRKMIKHITSTVSKAEVHFIHCFREANQVADSLTKLALSSGNGTFYYSFQQLPKEVKGHFQLDEWQLPSIRRRYDKSNFFVS</sequence>
<dbReference type="PROSITE" id="PS50878">
    <property type="entry name" value="RT_POL"/>
    <property type="match status" value="1"/>
</dbReference>
<dbReference type="InterPro" id="IPR000477">
    <property type="entry name" value="RT_dom"/>
</dbReference>
<dbReference type="InterPro" id="IPR044730">
    <property type="entry name" value="RNase_H-like_dom_plant"/>
</dbReference>
<dbReference type="InterPro" id="IPR052343">
    <property type="entry name" value="Retrotransposon-Effector_Assoc"/>
</dbReference>
<feature type="coiled-coil region" evidence="1">
    <location>
        <begin position="8"/>
        <end position="50"/>
    </location>
</feature>
<evidence type="ECO:0000256" key="1">
    <source>
        <dbReference type="SAM" id="Coils"/>
    </source>
</evidence>
<evidence type="ECO:0000259" key="2">
    <source>
        <dbReference type="PROSITE" id="PS50878"/>
    </source>
</evidence>
<proteinExistence type="predicted"/>
<dbReference type="GO" id="GO:0003676">
    <property type="term" value="F:nucleic acid binding"/>
    <property type="evidence" value="ECO:0007669"/>
    <property type="project" value="InterPro"/>
</dbReference>
<dbReference type="AlphaFoldDB" id="A0A1S4CTR7"/>
<dbReference type="KEGG" id="nta:107822473"/>
<feature type="domain" description="Reverse transcriptase" evidence="2">
    <location>
        <begin position="218"/>
        <end position="483"/>
    </location>
</feature>
<dbReference type="SUPFAM" id="SSF53098">
    <property type="entry name" value="Ribonuclease H-like"/>
    <property type="match status" value="1"/>
</dbReference>